<feature type="domain" description="Plastocyanin-like" evidence="6">
    <location>
        <begin position="265"/>
        <end position="377"/>
    </location>
</feature>
<name>A0A839A8X2_9HYPH</name>
<gene>
    <name evidence="8" type="ORF">H2509_00435</name>
</gene>
<dbReference type="Proteomes" id="UP000541109">
    <property type="component" value="Unassembled WGS sequence"/>
</dbReference>
<feature type="chain" id="PRO_5033034606" evidence="5">
    <location>
        <begin position="32"/>
        <end position="380"/>
    </location>
</feature>
<dbReference type="RefSeq" id="WP_182161164.1">
    <property type="nucleotide sequence ID" value="NZ_JACFXV010000006.1"/>
</dbReference>
<evidence type="ECO:0000256" key="2">
    <source>
        <dbReference type="ARBA" id="ARBA00023002"/>
    </source>
</evidence>
<feature type="compositionally biased region" description="Low complexity" evidence="4">
    <location>
        <begin position="50"/>
        <end position="67"/>
    </location>
</feature>
<proteinExistence type="predicted"/>
<dbReference type="GO" id="GO:0005507">
    <property type="term" value="F:copper ion binding"/>
    <property type="evidence" value="ECO:0007669"/>
    <property type="project" value="InterPro"/>
</dbReference>
<evidence type="ECO:0000259" key="6">
    <source>
        <dbReference type="Pfam" id="PF07731"/>
    </source>
</evidence>
<keyword evidence="9" id="KW-1185">Reference proteome</keyword>
<dbReference type="Gene3D" id="2.60.40.420">
    <property type="entry name" value="Cupredoxins - blue copper proteins"/>
    <property type="match status" value="2"/>
</dbReference>
<accession>A0A839A8X2</accession>
<dbReference type="CDD" id="cd11024">
    <property type="entry name" value="CuRO_1_2DMCO_NIR_like"/>
    <property type="match status" value="1"/>
</dbReference>
<evidence type="ECO:0000259" key="7">
    <source>
        <dbReference type="Pfam" id="PF07732"/>
    </source>
</evidence>
<dbReference type="InterPro" id="IPR045087">
    <property type="entry name" value="Cu-oxidase_fam"/>
</dbReference>
<dbReference type="InterPro" id="IPR011707">
    <property type="entry name" value="Cu-oxidase-like_N"/>
</dbReference>
<organism evidence="8 9">
    <name type="scientific">Stappia albiluteola</name>
    <dbReference type="NCBI Taxonomy" id="2758565"/>
    <lineage>
        <taxon>Bacteria</taxon>
        <taxon>Pseudomonadati</taxon>
        <taxon>Pseudomonadota</taxon>
        <taxon>Alphaproteobacteria</taxon>
        <taxon>Hyphomicrobiales</taxon>
        <taxon>Stappiaceae</taxon>
        <taxon>Stappia</taxon>
    </lineage>
</organism>
<evidence type="ECO:0000313" key="9">
    <source>
        <dbReference type="Proteomes" id="UP000541109"/>
    </source>
</evidence>
<reference evidence="8 9" key="1">
    <citation type="submission" date="2020-07" db="EMBL/GenBank/DDBJ databases">
        <title>Stappia sp., F7233, whole genome shotgun sequencing project.</title>
        <authorList>
            <person name="Jiang S."/>
            <person name="Liu Z.W."/>
            <person name="Du Z.J."/>
        </authorList>
    </citation>
    <scope>NUCLEOTIDE SEQUENCE [LARGE SCALE GENOMIC DNA]</scope>
    <source>
        <strain evidence="8 9">F7233</strain>
    </source>
</reference>
<dbReference type="EMBL" id="JACFXV010000006">
    <property type="protein sequence ID" value="MBA5775585.1"/>
    <property type="molecule type" value="Genomic_DNA"/>
</dbReference>
<evidence type="ECO:0000256" key="3">
    <source>
        <dbReference type="ARBA" id="ARBA00023008"/>
    </source>
</evidence>
<keyword evidence="1" id="KW-0479">Metal-binding</keyword>
<keyword evidence="5" id="KW-0732">Signal</keyword>
<keyword evidence="2" id="KW-0560">Oxidoreductase</keyword>
<dbReference type="PANTHER" id="PTHR11709:SF394">
    <property type="entry name" value="FI03373P-RELATED"/>
    <property type="match status" value="1"/>
</dbReference>
<dbReference type="GO" id="GO:0016491">
    <property type="term" value="F:oxidoreductase activity"/>
    <property type="evidence" value="ECO:0007669"/>
    <property type="project" value="UniProtKB-KW"/>
</dbReference>
<evidence type="ECO:0000256" key="1">
    <source>
        <dbReference type="ARBA" id="ARBA00022723"/>
    </source>
</evidence>
<dbReference type="InterPro" id="IPR011706">
    <property type="entry name" value="Cu-oxidase_C"/>
</dbReference>
<evidence type="ECO:0000256" key="5">
    <source>
        <dbReference type="SAM" id="SignalP"/>
    </source>
</evidence>
<dbReference type="Pfam" id="PF07732">
    <property type="entry name" value="Cu-oxidase_3"/>
    <property type="match status" value="1"/>
</dbReference>
<dbReference type="InterPro" id="IPR008972">
    <property type="entry name" value="Cupredoxin"/>
</dbReference>
<feature type="signal peptide" evidence="5">
    <location>
        <begin position="1"/>
        <end position="31"/>
    </location>
</feature>
<protein>
    <submittedName>
        <fullName evidence="8">Multicopper oxidase domain-containing protein</fullName>
    </submittedName>
</protein>
<sequence>MFEISDWLRTRLSRRMVLGAGLAAAGGSAVAAVGSAQEVAQPGYAGGKPHQGIAGSSHQSSHGSSHGAMMTVGDVDEARNGFDTLKMLTEWDTGTVSRLPDGRVLRTFKIDAIDKEIEIAPGVMFPAWTYNGRVPGPALRATEGERLRIVFRNFGSHPHSIHFHGIHSARMDGVPGAGVIDPGEEFVYEFDAKPFGCHFYHCHALPLKRHIHKGLYGLFVVDPDPERRPDQAHVARSRLLGTPENDEWQEFAMVMNAFDTNFDDENEVYAVNTVAHTYMKRPIPVRRDRPVRIYLVNAVEFDPINSFHLHGNFFDYYDHGTNLTPTLRTVDTITQCQAQRGILEFSFNEHEPGLYMFHAHQSEFAELGWMSFFDVKDAVA</sequence>
<comment type="caution">
    <text evidence="8">The sequence shown here is derived from an EMBL/GenBank/DDBJ whole genome shotgun (WGS) entry which is preliminary data.</text>
</comment>
<keyword evidence="3" id="KW-0186">Copper</keyword>
<dbReference type="SUPFAM" id="SSF49503">
    <property type="entry name" value="Cupredoxins"/>
    <property type="match status" value="2"/>
</dbReference>
<feature type="region of interest" description="Disordered" evidence="4">
    <location>
        <begin position="42"/>
        <end position="67"/>
    </location>
</feature>
<evidence type="ECO:0000313" key="8">
    <source>
        <dbReference type="EMBL" id="MBA5775585.1"/>
    </source>
</evidence>
<dbReference type="Pfam" id="PF07731">
    <property type="entry name" value="Cu-oxidase_2"/>
    <property type="match status" value="1"/>
</dbReference>
<feature type="domain" description="Plastocyanin-like" evidence="7">
    <location>
        <begin position="119"/>
        <end position="224"/>
    </location>
</feature>
<evidence type="ECO:0000256" key="4">
    <source>
        <dbReference type="SAM" id="MobiDB-lite"/>
    </source>
</evidence>
<dbReference type="PANTHER" id="PTHR11709">
    <property type="entry name" value="MULTI-COPPER OXIDASE"/>
    <property type="match status" value="1"/>
</dbReference>
<dbReference type="AlphaFoldDB" id="A0A839A8X2"/>